<dbReference type="GO" id="GO:0005938">
    <property type="term" value="C:cell cortex"/>
    <property type="evidence" value="ECO:0007669"/>
    <property type="project" value="TreeGrafter"/>
</dbReference>
<evidence type="ECO:0000256" key="1">
    <source>
        <dbReference type="ARBA" id="ARBA00004180"/>
    </source>
</evidence>
<keyword evidence="7" id="KW-0963">Cytoplasm</keyword>
<keyword evidence="9" id="KW-0653">Protein transport</keyword>
<dbReference type="GO" id="GO:0030659">
    <property type="term" value="C:cytoplasmic vesicle membrane"/>
    <property type="evidence" value="ECO:0007669"/>
    <property type="project" value="UniProtKB-SubCell"/>
</dbReference>
<reference evidence="14" key="1">
    <citation type="submission" date="2025-08" db="UniProtKB">
        <authorList>
            <consortium name="Ensembl"/>
        </authorList>
    </citation>
    <scope>IDENTIFICATION</scope>
</reference>
<keyword evidence="10" id="KW-0472">Membrane</keyword>
<evidence type="ECO:0000256" key="10">
    <source>
        <dbReference type="ARBA" id="ARBA00023136"/>
    </source>
</evidence>
<reference evidence="14" key="2">
    <citation type="submission" date="2025-09" db="UniProtKB">
        <authorList>
            <consortium name="Ensembl"/>
        </authorList>
    </citation>
    <scope>IDENTIFICATION</scope>
</reference>
<dbReference type="AlphaFoldDB" id="A0A8C1E7D2"/>
<keyword evidence="15" id="KW-1185">Reference proteome</keyword>
<dbReference type="GO" id="GO:0048193">
    <property type="term" value="P:Golgi vesicle transport"/>
    <property type="evidence" value="ECO:0007669"/>
    <property type="project" value="TreeGrafter"/>
</dbReference>
<keyword evidence="13" id="KW-0968">Cytoplasmic vesicle</keyword>
<evidence type="ECO:0000313" key="14">
    <source>
        <dbReference type="Ensembl" id="ENSCCRP00000072617.2"/>
    </source>
</evidence>
<dbReference type="PANTHER" id="PTHR21345">
    <property type="entry name" value="SPIRE"/>
    <property type="match status" value="1"/>
</dbReference>
<dbReference type="GO" id="GO:0005886">
    <property type="term" value="C:plasma membrane"/>
    <property type="evidence" value="ECO:0007669"/>
    <property type="project" value="UniProtKB-SubCell"/>
</dbReference>
<dbReference type="GO" id="GO:0003779">
    <property type="term" value="F:actin binding"/>
    <property type="evidence" value="ECO:0007669"/>
    <property type="project" value="UniProtKB-KW"/>
</dbReference>
<dbReference type="GO" id="GO:0036089">
    <property type="term" value="P:cleavage furrow formation"/>
    <property type="evidence" value="ECO:0007669"/>
    <property type="project" value="TreeGrafter"/>
</dbReference>
<evidence type="ECO:0000256" key="2">
    <source>
        <dbReference type="ARBA" id="ARBA00004245"/>
    </source>
</evidence>
<evidence type="ECO:0000256" key="11">
    <source>
        <dbReference type="ARBA" id="ARBA00023203"/>
    </source>
</evidence>
<dbReference type="Gene3D" id="1.10.510.10">
    <property type="entry name" value="Transferase(Phosphotransferase) domain 1"/>
    <property type="match status" value="1"/>
</dbReference>
<evidence type="ECO:0000256" key="7">
    <source>
        <dbReference type="ARBA" id="ARBA00022490"/>
    </source>
</evidence>
<keyword evidence="5" id="KW-0813">Transport</keyword>
<dbReference type="InterPro" id="IPR011019">
    <property type="entry name" value="KIND_dom"/>
</dbReference>
<dbReference type="GO" id="GO:0045010">
    <property type="term" value="P:actin nucleation"/>
    <property type="evidence" value="ECO:0007669"/>
    <property type="project" value="InterPro"/>
</dbReference>
<keyword evidence="6" id="KW-1003">Cell membrane</keyword>
<evidence type="ECO:0000256" key="9">
    <source>
        <dbReference type="ARBA" id="ARBA00022927"/>
    </source>
</evidence>
<accession>A0A8C1E7D2</accession>
<evidence type="ECO:0000256" key="8">
    <source>
        <dbReference type="ARBA" id="ARBA00022737"/>
    </source>
</evidence>
<evidence type="ECO:0000256" key="12">
    <source>
        <dbReference type="ARBA" id="ARBA00023212"/>
    </source>
</evidence>
<sequence>MMELYDMSTAHRCSYEQMSLAEMLEVQDHPVSEEQAWALCYQLCCILSHQSAEQTRKTAVSRAAEAVLFSGDGSVSLRQSNSSSTGNSYVIETEEQAVEFVGRLVYLSLDWGLETQVERELSETLEILVCQMTKVNLGHRQPICSIADVIHVCKERLCDPSQAAKHYRSVCCSLFSHTVELCQYLQILQQSRKSLQKLFESETQLVAQVTTNWLLVFFTLQASSWRDLVDELSRGVLLRPLTKRLTASTCPQPAETPPFNQLLRDIQCRRYSLRKVQLTDVGDGQRKLDPHQTLLEFIRSRPKLRPASERRIGLKPKEQISLHELLMEEIRSTDHCKRLARNTESNYKPDGLTVNEEAEERCFLKSAPLKIRSDEAVGSGSDVQDASFTGFRLCAGKRRTRSFASNRDLFKVVKRSNRGSVLTTIVDVMKMHSSEQDGGVKDMSCERYQDWRVCSCCAMRSLYFTWHNVCSVCRRVVCPRCCVEMRLPSKRCVNLPLSFFKQIVMKDGEQSQRNFWSERWSWNSVWIPLVLVSSASSSPSLHTLATRDWYSQDICVRCQEDLLQACDSRPSRCPVTDSQEI</sequence>
<keyword evidence="11" id="KW-0009">Actin-binding</keyword>
<dbReference type="PANTHER" id="PTHR21345:SF9">
    <property type="entry name" value="KIND DOMAIN-CONTAINING PROTEIN"/>
    <property type="match status" value="1"/>
</dbReference>
<evidence type="ECO:0000256" key="6">
    <source>
        <dbReference type="ARBA" id="ARBA00022475"/>
    </source>
</evidence>
<dbReference type="PROSITE" id="PS51377">
    <property type="entry name" value="KIND"/>
    <property type="match status" value="1"/>
</dbReference>
<name>A0A8C1E7D2_CYPCA</name>
<dbReference type="SMART" id="SM00750">
    <property type="entry name" value="KIND"/>
    <property type="match status" value="1"/>
</dbReference>
<dbReference type="Pfam" id="PF16474">
    <property type="entry name" value="KIND"/>
    <property type="match status" value="2"/>
</dbReference>
<dbReference type="GO" id="GO:0015031">
    <property type="term" value="P:protein transport"/>
    <property type="evidence" value="ECO:0007669"/>
    <property type="project" value="UniProtKB-KW"/>
</dbReference>
<organism evidence="14 15">
    <name type="scientific">Cyprinus carpio carpio</name>
    <dbReference type="NCBI Taxonomy" id="630221"/>
    <lineage>
        <taxon>Eukaryota</taxon>
        <taxon>Metazoa</taxon>
        <taxon>Chordata</taxon>
        <taxon>Craniata</taxon>
        <taxon>Vertebrata</taxon>
        <taxon>Euteleostomi</taxon>
        <taxon>Actinopterygii</taxon>
        <taxon>Neopterygii</taxon>
        <taxon>Teleostei</taxon>
        <taxon>Ostariophysi</taxon>
        <taxon>Cypriniformes</taxon>
        <taxon>Cyprinidae</taxon>
        <taxon>Cyprininae</taxon>
        <taxon>Cyprinus</taxon>
    </lineage>
</organism>
<protein>
    <submittedName>
        <fullName evidence="14">Nuclear receptor coactivator 6</fullName>
    </submittedName>
</protein>
<dbReference type="GO" id="GO:0030041">
    <property type="term" value="P:actin filament polymerization"/>
    <property type="evidence" value="ECO:0007669"/>
    <property type="project" value="TreeGrafter"/>
</dbReference>
<evidence type="ECO:0000256" key="3">
    <source>
        <dbReference type="ARBA" id="ARBA00004413"/>
    </source>
</evidence>
<proteinExistence type="inferred from homology"/>
<comment type="subcellular location">
    <subcellularLocation>
        <location evidence="3">Cell membrane</location>
        <topology evidence="3">Peripheral membrane protein</topology>
        <orientation evidence="3">Cytoplasmic side</orientation>
    </subcellularLocation>
    <subcellularLocation>
        <location evidence="2">Cytoplasm</location>
        <location evidence="2">Cytoskeleton</location>
    </subcellularLocation>
    <subcellularLocation>
        <location evidence="1">Cytoplasmic vesicle membrane</location>
        <topology evidence="1">Peripheral membrane protein</topology>
        <orientation evidence="1">Cytoplasmic side</orientation>
    </subcellularLocation>
</comment>
<keyword evidence="12" id="KW-0206">Cytoskeleton</keyword>
<evidence type="ECO:0000256" key="4">
    <source>
        <dbReference type="ARBA" id="ARBA00010956"/>
    </source>
</evidence>
<dbReference type="Ensembl" id="ENSCCRT00000078696.2">
    <property type="protein sequence ID" value="ENSCCRP00000072617.2"/>
    <property type="gene ID" value="ENSCCRG00000076996.1"/>
</dbReference>
<dbReference type="GO" id="GO:0040038">
    <property type="term" value="P:polar body extrusion after meiotic divisions"/>
    <property type="evidence" value="ECO:0007669"/>
    <property type="project" value="TreeGrafter"/>
</dbReference>
<dbReference type="GeneTree" id="ENSGT00730000111114"/>
<dbReference type="GO" id="GO:0005856">
    <property type="term" value="C:cytoskeleton"/>
    <property type="evidence" value="ECO:0007669"/>
    <property type="project" value="UniProtKB-SubCell"/>
</dbReference>
<dbReference type="GO" id="GO:0051639">
    <property type="term" value="P:actin filament network formation"/>
    <property type="evidence" value="ECO:0007669"/>
    <property type="project" value="TreeGrafter"/>
</dbReference>
<keyword evidence="8" id="KW-0677">Repeat</keyword>
<evidence type="ECO:0000256" key="5">
    <source>
        <dbReference type="ARBA" id="ARBA00022448"/>
    </source>
</evidence>
<dbReference type="GO" id="GO:0051295">
    <property type="term" value="P:establishment of meiotic spindle localization"/>
    <property type="evidence" value="ECO:0007669"/>
    <property type="project" value="TreeGrafter"/>
</dbReference>
<evidence type="ECO:0000313" key="15">
    <source>
        <dbReference type="Proteomes" id="UP001108240"/>
    </source>
</evidence>
<dbReference type="Proteomes" id="UP001108240">
    <property type="component" value="Unplaced"/>
</dbReference>
<dbReference type="GO" id="GO:0008017">
    <property type="term" value="F:microtubule binding"/>
    <property type="evidence" value="ECO:0007669"/>
    <property type="project" value="TreeGrafter"/>
</dbReference>
<evidence type="ECO:0000256" key="13">
    <source>
        <dbReference type="ARBA" id="ARBA00023329"/>
    </source>
</evidence>
<comment type="similarity">
    <text evidence="4">Belongs to the spire family.</text>
</comment>
<dbReference type="InterPro" id="IPR029901">
    <property type="entry name" value="Spire"/>
</dbReference>